<evidence type="ECO:0000259" key="1">
    <source>
        <dbReference type="Pfam" id="PF01814"/>
    </source>
</evidence>
<dbReference type="Proteomes" id="UP001595891">
    <property type="component" value="Unassembled WGS sequence"/>
</dbReference>
<dbReference type="PANTHER" id="PTHR35585">
    <property type="entry name" value="HHE DOMAIN PROTEIN (AFU_ORTHOLOGUE AFUA_4G00730)"/>
    <property type="match status" value="1"/>
</dbReference>
<accession>A0ABV9EC28</accession>
<protein>
    <submittedName>
        <fullName evidence="2">Hemerythrin domain-containing protein</fullName>
    </submittedName>
</protein>
<dbReference type="Pfam" id="PF01814">
    <property type="entry name" value="Hemerythrin"/>
    <property type="match status" value="1"/>
</dbReference>
<evidence type="ECO:0000313" key="2">
    <source>
        <dbReference type="EMBL" id="MFC4586036.1"/>
    </source>
</evidence>
<gene>
    <name evidence="2" type="ORF">ACFO8L_08130</name>
</gene>
<organism evidence="2 3">
    <name type="scientific">Sphaerisporangium corydalis</name>
    <dbReference type="NCBI Taxonomy" id="1441875"/>
    <lineage>
        <taxon>Bacteria</taxon>
        <taxon>Bacillati</taxon>
        <taxon>Actinomycetota</taxon>
        <taxon>Actinomycetes</taxon>
        <taxon>Streptosporangiales</taxon>
        <taxon>Streptosporangiaceae</taxon>
        <taxon>Sphaerisporangium</taxon>
    </lineage>
</organism>
<dbReference type="PANTHER" id="PTHR35585:SF1">
    <property type="entry name" value="HHE DOMAIN PROTEIN (AFU_ORTHOLOGUE AFUA_4G00730)"/>
    <property type="match status" value="1"/>
</dbReference>
<dbReference type="Gene3D" id="1.20.120.520">
    <property type="entry name" value="nmb1532 protein domain like"/>
    <property type="match status" value="1"/>
</dbReference>
<dbReference type="EMBL" id="JBHSFN010000004">
    <property type="protein sequence ID" value="MFC4586036.1"/>
    <property type="molecule type" value="Genomic_DNA"/>
</dbReference>
<sequence>MMEHDGDVITVLTTDHREVEKMFAELEALRGTGQRERRRDLTERMIIELVRHSVAEEAYLHPAARKFVPDGDKLADEEVAGHAEAERLMKELERTDTADPAFDHLLDRVIAAGREHARDVESRLFPKLVQYADVEELHSLGLKIQSIKKIAPTRPHPSAPDNPLASKLLAPGTGLVDRIRDLVSGRGKG</sequence>
<reference evidence="3" key="1">
    <citation type="journal article" date="2019" name="Int. J. Syst. Evol. Microbiol.">
        <title>The Global Catalogue of Microorganisms (GCM) 10K type strain sequencing project: providing services to taxonomists for standard genome sequencing and annotation.</title>
        <authorList>
            <consortium name="The Broad Institute Genomics Platform"/>
            <consortium name="The Broad Institute Genome Sequencing Center for Infectious Disease"/>
            <person name="Wu L."/>
            <person name="Ma J."/>
        </authorList>
    </citation>
    <scope>NUCLEOTIDE SEQUENCE [LARGE SCALE GENOMIC DNA]</scope>
    <source>
        <strain evidence="3">CCUG 49560</strain>
    </source>
</reference>
<feature type="domain" description="Hemerythrin-like" evidence="1">
    <location>
        <begin position="8"/>
        <end position="128"/>
    </location>
</feature>
<name>A0ABV9EC28_9ACTN</name>
<dbReference type="RefSeq" id="WP_262841712.1">
    <property type="nucleotide sequence ID" value="NZ_JANZYP010000006.1"/>
</dbReference>
<comment type="caution">
    <text evidence="2">The sequence shown here is derived from an EMBL/GenBank/DDBJ whole genome shotgun (WGS) entry which is preliminary data.</text>
</comment>
<evidence type="ECO:0000313" key="3">
    <source>
        <dbReference type="Proteomes" id="UP001595891"/>
    </source>
</evidence>
<keyword evidence="3" id="KW-1185">Reference proteome</keyword>
<dbReference type="InterPro" id="IPR012312">
    <property type="entry name" value="Hemerythrin-like"/>
</dbReference>
<proteinExistence type="predicted"/>